<organism evidence="4 5">
    <name type="scientific">Paludibacterium paludis</name>
    <dbReference type="NCBI Taxonomy" id="1225769"/>
    <lineage>
        <taxon>Bacteria</taxon>
        <taxon>Pseudomonadati</taxon>
        <taxon>Pseudomonadota</taxon>
        <taxon>Betaproteobacteria</taxon>
        <taxon>Neisseriales</taxon>
        <taxon>Chromobacteriaceae</taxon>
        <taxon>Paludibacterium</taxon>
    </lineage>
</organism>
<evidence type="ECO:0008006" key="6">
    <source>
        <dbReference type="Google" id="ProtNLM"/>
    </source>
</evidence>
<evidence type="ECO:0000256" key="3">
    <source>
        <dbReference type="SAM" id="SignalP"/>
    </source>
</evidence>
<dbReference type="Proteomes" id="UP000645257">
    <property type="component" value="Unassembled WGS sequence"/>
</dbReference>
<comment type="caution">
    <text evidence="4">The sequence shown here is derived from an EMBL/GenBank/DDBJ whole genome shotgun (WGS) entry which is preliminary data.</text>
</comment>
<dbReference type="RefSeq" id="WP_189536776.1">
    <property type="nucleotide sequence ID" value="NZ_BMYX01000027.1"/>
</dbReference>
<protein>
    <recommendedName>
        <fullName evidence="6">Flagellar biosynthetic protein FliO</fullName>
    </recommendedName>
</protein>
<name>A0A918P6P1_9NEIS</name>
<keyword evidence="5" id="KW-1185">Reference proteome</keyword>
<proteinExistence type="predicted"/>
<evidence type="ECO:0000313" key="5">
    <source>
        <dbReference type="Proteomes" id="UP000645257"/>
    </source>
</evidence>
<feature type="signal peptide" evidence="3">
    <location>
        <begin position="1"/>
        <end position="25"/>
    </location>
</feature>
<dbReference type="AlphaFoldDB" id="A0A918P6P1"/>
<gene>
    <name evidence="4" type="ORF">GCM10011289_35110</name>
</gene>
<reference evidence="4" key="2">
    <citation type="submission" date="2020-09" db="EMBL/GenBank/DDBJ databases">
        <authorList>
            <person name="Sun Q."/>
            <person name="Kim S."/>
        </authorList>
    </citation>
    <scope>NUCLEOTIDE SEQUENCE</scope>
    <source>
        <strain evidence="4">KCTC 32182</strain>
    </source>
</reference>
<feature type="transmembrane region" description="Helical" evidence="2">
    <location>
        <begin position="51"/>
        <end position="71"/>
    </location>
</feature>
<keyword evidence="2" id="KW-0472">Membrane</keyword>
<sequence>MRRVGAWLGIGAACLGLTLITPALAAGEASDASAPGLRLRREDSSSNLRNLTGSYGVAGSLLLAAAGVYGWRRRLSAQREVAPDVLQVRQRTRLSPKTVAYVLNHRGREYVLLESDKGVTVLDSGAHTDPQTTQDGGTPLTP</sequence>
<accession>A0A918P6P1</accession>
<keyword evidence="2" id="KW-1133">Transmembrane helix</keyword>
<dbReference type="EMBL" id="BMYX01000027">
    <property type="protein sequence ID" value="GGY28915.1"/>
    <property type="molecule type" value="Genomic_DNA"/>
</dbReference>
<feature type="chain" id="PRO_5036834386" description="Flagellar biosynthetic protein FliO" evidence="3">
    <location>
        <begin position="26"/>
        <end position="142"/>
    </location>
</feature>
<keyword evidence="3" id="KW-0732">Signal</keyword>
<reference evidence="4" key="1">
    <citation type="journal article" date="2014" name="Int. J. Syst. Evol. Microbiol.">
        <title>Complete genome sequence of Corynebacterium casei LMG S-19264T (=DSM 44701T), isolated from a smear-ripened cheese.</title>
        <authorList>
            <consortium name="US DOE Joint Genome Institute (JGI-PGF)"/>
            <person name="Walter F."/>
            <person name="Albersmeier A."/>
            <person name="Kalinowski J."/>
            <person name="Ruckert C."/>
        </authorList>
    </citation>
    <scope>NUCLEOTIDE SEQUENCE</scope>
    <source>
        <strain evidence="4">KCTC 32182</strain>
    </source>
</reference>
<evidence type="ECO:0000256" key="2">
    <source>
        <dbReference type="SAM" id="Phobius"/>
    </source>
</evidence>
<evidence type="ECO:0000256" key="1">
    <source>
        <dbReference type="SAM" id="MobiDB-lite"/>
    </source>
</evidence>
<keyword evidence="2" id="KW-0812">Transmembrane</keyword>
<feature type="region of interest" description="Disordered" evidence="1">
    <location>
        <begin position="121"/>
        <end position="142"/>
    </location>
</feature>
<evidence type="ECO:0000313" key="4">
    <source>
        <dbReference type="EMBL" id="GGY28915.1"/>
    </source>
</evidence>